<evidence type="ECO:0000256" key="2">
    <source>
        <dbReference type="ARBA" id="ARBA00022723"/>
    </source>
</evidence>
<dbReference type="Gene3D" id="3.90.1590.10">
    <property type="entry name" value="glutathione-dependent formaldehyde- activating enzyme (gfa)"/>
    <property type="match status" value="1"/>
</dbReference>
<sequence>MQASCACGTVKFTTPTPQPLELFHCHCIDCRKQTGSAFGTSAIFPFFSIDTDPNVSFFSRGADSGRRMNCYFCSKCGTRLLNATIVENGNPKTVSVKGGLLEGLKWEGAQHLFCSRAVVPIPEGVVRWDEECD</sequence>
<evidence type="ECO:0000259" key="5">
    <source>
        <dbReference type="PROSITE" id="PS51891"/>
    </source>
</evidence>
<dbReference type="AlphaFoldDB" id="A0A6A5WQJ4"/>
<dbReference type="PANTHER" id="PTHR33337:SF3">
    <property type="entry name" value="CENP-V_GFA DOMAIN-CONTAINING PROTEIN"/>
    <property type="match status" value="1"/>
</dbReference>
<dbReference type="PANTHER" id="PTHR33337">
    <property type="entry name" value="GFA DOMAIN-CONTAINING PROTEIN"/>
    <property type="match status" value="1"/>
</dbReference>
<feature type="domain" description="CENP-V/GFA" evidence="5">
    <location>
        <begin position="1"/>
        <end position="107"/>
    </location>
</feature>
<keyword evidence="7" id="KW-1185">Reference proteome</keyword>
<keyword evidence="2" id="KW-0479">Metal-binding</keyword>
<feature type="non-terminal residue" evidence="6">
    <location>
        <position position="133"/>
    </location>
</feature>
<keyword evidence="3" id="KW-0862">Zinc</keyword>
<dbReference type="SUPFAM" id="SSF51316">
    <property type="entry name" value="Mss4-like"/>
    <property type="match status" value="1"/>
</dbReference>
<comment type="similarity">
    <text evidence="1">Belongs to the Gfa family.</text>
</comment>
<organism evidence="6 7">
    <name type="scientific">Amniculicola lignicola CBS 123094</name>
    <dbReference type="NCBI Taxonomy" id="1392246"/>
    <lineage>
        <taxon>Eukaryota</taxon>
        <taxon>Fungi</taxon>
        <taxon>Dikarya</taxon>
        <taxon>Ascomycota</taxon>
        <taxon>Pezizomycotina</taxon>
        <taxon>Dothideomycetes</taxon>
        <taxon>Pleosporomycetidae</taxon>
        <taxon>Pleosporales</taxon>
        <taxon>Amniculicolaceae</taxon>
        <taxon>Amniculicola</taxon>
    </lineage>
</organism>
<name>A0A6A5WQJ4_9PLEO</name>
<evidence type="ECO:0000313" key="6">
    <source>
        <dbReference type="EMBL" id="KAF2004133.1"/>
    </source>
</evidence>
<keyword evidence="4" id="KW-0456">Lyase</keyword>
<dbReference type="GO" id="GO:0046872">
    <property type="term" value="F:metal ion binding"/>
    <property type="evidence" value="ECO:0007669"/>
    <property type="project" value="UniProtKB-KW"/>
</dbReference>
<evidence type="ECO:0000256" key="1">
    <source>
        <dbReference type="ARBA" id="ARBA00005495"/>
    </source>
</evidence>
<dbReference type="EMBL" id="ML977569">
    <property type="protein sequence ID" value="KAF2004133.1"/>
    <property type="molecule type" value="Genomic_DNA"/>
</dbReference>
<dbReference type="InterPro" id="IPR011057">
    <property type="entry name" value="Mss4-like_sf"/>
</dbReference>
<accession>A0A6A5WQJ4</accession>
<reference evidence="6" key="1">
    <citation type="journal article" date="2020" name="Stud. Mycol.">
        <title>101 Dothideomycetes genomes: a test case for predicting lifestyles and emergence of pathogens.</title>
        <authorList>
            <person name="Haridas S."/>
            <person name="Albert R."/>
            <person name="Binder M."/>
            <person name="Bloem J."/>
            <person name="Labutti K."/>
            <person name="Salamov A."/>
            <person name="Andreopoulos B."/>
            <person name="Baker S."/>
            <person name="Barry K."/>
            <person name="Bills G."/>
            <person name="Bluhm B."/>
            <person name="Cannon C."/>
            <person name="Castanera R."/>
            <person name="Culley D."/>
            <person name="Daum C."/>
            <person name="Ezra D."/>
            <person name="Gonzalez J."/>
            <person name="Henrissat B."/>
            <person name="Kuo A."/>
            <person name="Liang C."/>
            <person name="Lipzen A."/>
            <person name="Lutzoni F."/>
            <person name="Magnuson J."/>
            <person name="Mondo S."/>
            <person name="Nolan M."/>
            <person name="Ohm R."/>
            <person name="Pangilinan J."/>
            <person name="Park H.-J."/>
            <person name="Ramirez L."/>
            <person name="Alfaro M."/>
            <person name="Sun H."/>
            <person name="Tritt A."/>
            <person name="Yoshinaga Y."/>
            <person name="Zwiers L.-H."/>
            <person name="Turgeon B."/>
            <person name="Goodwin S."/>
            <person name="Spatafora J."/>
            <person name="Crous P."/>
            <person name="Grigoriev I."/>
        </authorList>
    </citation>
    <scope>NUCLEOTIDE SEQUENCE</scope>
    <source>
        <strain evidence="6">CBS 123094</strain>
    </source>
</reference>
<evidence type="ECO:0000313" key="7">
    <source>
        <dbReference type="Proteomes" id="UP000799779"/>
    </source>
</evidence>
<gene>
    <name evidence="6" type="ORF">P154DRAFT_459885</name>
</gene>
<proteinExistence type="inferred from homology"/>
<dbReference type="OrthoDB" id="5290969at2759"/>
<protein>
    <recommendedName>
        <fullName evidence="5">CENP-V/GFA domain-containing protein</fullName>
    </recommendedName>
</protein>
<dbReference type="Pfam" id="PF04828">
    <property type="entry name" value="GFA"/>
    <property type="match status" value="1"/>
</dbReference>
<dbReference type="InterPro" id="IPR006913">
    <property type="entry name" value="CENP-V/GFA"/>
</dbReference>
<evidence type="ECO:0000256" key="4">
    <source>
        <dbReference type="ARBA" id="ARBA00023239"/>
    </source>
</evidence>
<dbReference type="PROSITE" id="PS51891">
    <property type="entry name" value="CENP_V_GFA"/>
    <property type="match status" value="1"/>
</dbReference>
<dbReference type="Proteomes" id="UP000799779">
    <property type="component" value="Unassembled WGS sequence"/>
</dbReference>
<evidence type="ECO:0000256" key="3">
    <source>
        <dbReference type="ARBA" id="ARBA00022833"/>
    </source>
</evidence>
<dbReference type="GO" id="GO:0016846">
    <property type="term" value="F:carbon-sulfur lyase activity"/>
    <property type="evidence" value="ECO:0007669"/>
    <property type="project" value="InterPro"/>
</dbReference>